<dbReference type="InterPro" id="IPR000014">
    <property type="entry name" value="PAS"/>
</dbReference>
<dbReference type="InterPro" id="IPR036890">
    <property type="entry name" value="HATPase_C_sf"/>
</dbReference>
<dbReference type="Gene3D" id="3.40.50.2300">
    <property type="match status" value="2"/>
</dbReference>
<dbReference type="Proteomes" id="UP000825051">
    <property type="component" value="Chromosome"/>
</dbReference>
<feature type="domain" description="Histidine kinase" evidence="17">
    <location>
        <begin position="796"/>
        <end position="1019"/>
    </location>
</feature>
<evidence type="ECO:0000256" key="2">
    <source>
        <dbReference type="ARBA" id="ARBA00004370"/>
    </source>
</evidence>
<dbReference type="PROSITE" id="PS50113">
    <property type="entry name" value="PAC"/>
    <property type="match status" value="2"/>
</dbReference>
<dbReference type="SUPFAM" id="SSF55785">
    <property type="entry name" value="PYP-like sensor domain (PAS domain)"/>
    <property type="match status" value="2"/>
</dbReference>
<evidence type="ECO:0000256" key="15">
    <source>
        <dbReference type="PROSITE-ProRule" id="PRU00169"/>
    </source>
</evidence>
<dbReference type="InterPro" id="IPR006189">
    <property type="entry name" value="CHASE_dom"/>
</dbReference>
<dbReference type="FunFam" id="3.30.565.10:FF:000010">
    <property type="entry name" value="Sensor histidine kinase RcsC"/>
    <property type="match status" value="1"/>
</dbReference>
<evidence type="ECO:0000259" key="21">
    <source>
        <dbReference type="PROSITE" id="PS50839"/>
    </source>
</evidence>
<feature type="domain" description="PAS" evidence="19">
    <location>
        <begin position="520"/>
        <end position="592"/>
    </location>
</feature>
<dbReference type="InterPro" id="IPR000700">
    <property type="entry name" value="PAS-assoc_C"/>
</dbReference>
<keyword evidence="4 15" id="KW-0597">Phosphoprotein</keyword>
<dbReference type="InterPro" id="IPR003661">
    <property type="entry name" value="HisK_dim/P_dom"/>
</dbReference>
<evidence type="ECO:0000313" key="22">
    <source>
        <dbReference type="EMBL" id="QYM80044.1"/>
    </source>
</evidence>
<feature type="transmembrane region" description="Helical" evidence="16">
    <location>
        <begin position="12"/>
        <end position="36"/>
    </location>
</feature>
<organism evidence="22 23">
    <name type="scientific">Horticoccus luteus</name>
    <dbReference type="NCBI Taxonomy" id="2862869"/>
    <lineage>
        <taxon>Bacteria</taxon>
        <taxon>Pseudomonadati</taxon>
        <taxon>Verrucomicrobiota</taxon>
        <taxon>Opitutia</taxon>
        <taxon>Opitutales</taxon>
        <taxon>Opitutaceae</taxon>
        <taxon>Horticoccus</taxon>
    </lineage>
</organism>
<keyword evidence="6 16" id="KW-0812">Transmembrane</keyword>
<feature type="transmembrane region" description="Helical" evidence="16">
    <location>
        <begin position="79"/>
        <end position="97"/>
    </location>
</feature>
<dbReference type="InterPro" id="IPR013656">
    <property type="entry name" value="PAS_4"/>
</dbReference>
<keyword evidence="5" id="KW-0808">Transferase</keyword>
<dbReference type="CDD" id="cd00082">
    <property type="entry name" value="HisKA"/>
    <property type="match status" value="1"/>
</dbReference>
<dbReference type="Pfam" id="PF03924">
    <property type="entry name" value="CHASE"/>
    <property type="match status" value="1"/>
</dbReference>
<feature type="transmembrane region" description="Helical" evidence="16">
    <location>
        <begin position="56"/>
        <end position="72"/>
    </location>
</feature>
<dbReference type="CDD" id="cd16922">
    <property type="entry name" value="HATPase_EvgS-ArcB-TorS-like"/>
    <property type="match status" value="1"/>
</dbReference>
<feature type="modified residue" description="4-aspartylphosphate" evidence="15">
    <location>
        <position position="1227"/>
    </location>
</feature>
<dbReference type="PANTHER" id="PTHR45339:SF1">
    <property type="entry name" value="HYBRID SIGNAL TRANSDUCTION HISTIDINE KINASE J"/>
    <property type="match status" value="1"/>
</dbReference>
<feature type="domain" description="Response regulatory" evidence="18">
    <location>
        <begin position="1178"/>
        <end position="1295"/>
    </location>
</feature>
<feature type="domain" description="PAC" evidence="20">
    <location>
        <begin position="724"/>
        <end position="778"/>
    </location>
</feature>
<feature type="transmembrane region" description="Helical" evidence="16">
    <location>
        <begin position="172"/>
        <end position="200"/>
    </location>
</feature>
<dbReference type="Pfam" id="PF08447">
    <property type="entry name" value="PAS_3"/>
    <property type="match status" value="1"/>
</dbReference>
<protein>
    <recommendedName>
        <fullName evidence="14">Sensory/regulatory protein RpfC</fullName>
        <ecNumber evidence="3">2.7.13.3</ecNumber>
    </recommendedName>
</protein>
<evidence type="ECO:0000259" key="19">
    <source>
        <dbReference type="PROSITE" id="PS50112"/>
    </source>
</evidence>
<dbReference type="SUPFAM" id="SSF52172">
    <property type="entry name" value="CheY-like"/>
    <property type="match status" value="1"/>
</dbReference>
<comment type="subunit">
    <text evidence="13">At low DSF concentrations, interacts with RpfF.</text>
</comment>
<feature type="domain" description="Response regulatory" evidence="18">
    <location>
        <begin position="1039"/>
        <end position="1151"/>
    </location>
</feature>
<dbReference type="PROSITE" id="PS50839">
    <property type="entry name" value="CHASE"/>
    <property type="match status" value="1"/>
</dbReference>
<dbReference type="InterPro" id="IPR001789">
    <property type="entry name" value="Sig_transdc_resp-reg_receiver"/>
</dbReference>
<evidence type="ECO:0000256" key="10">
    <source>
        <dbReference type="ARBA" id="ARBA00022989"/>
    </source>
</evidence>
<dbReference type="SMART" id="SM00387">
    <property type="entry name" value="HATPase_c"/>
    <property type="match status" value="1"/>
</dbReference>
<keyword evidence="10 16" id="KW-1133">Transmembrane helix</keyword>
<feature type="transmembrane region" description="Helical" evidence="16">
    <location>
        <begin position="146"/>
        <end position="166"/>
    </location>
</feature>
<comment type="caution">
    <text evidence="15">Lacks conserved residue(s) required for the propagation of feature annotation.</text>
</comment>
<feature type="domain" description="CHASE" evidence="21">
    <location>
        <begin position="323"/>
        <end position="401"/>
    </location>
</feature>
<dbReference type="SMART" id="SM00448">
    <property type="entry name" value="REC"/>
    <property type="match status" value="1"/>
</dbReference>
<dbReference type="PANTHER" id="PTHR45339">
    <property type="entry name" value="HYBRID SIGNAL TRANSDUCTION HISTIDINE KINASE J"/>
    <property type="match status" value="1"/>
</dbReference>
<evidence type="ECO:0000256" key="16">
    <source>
        <dbReference type="SAM" id="Phobius"/>
    </source>
</evidence>
<dbReference type="Gene3D" id="3.30.450.350">
    <property type="entry name" value="CHASE domain"/>
    <property type="match status" value="1"/>
</dbReference>
<reference evidence="22" key="1">
    <citation type="submission" date="2021-08" db="EMBL/GenBank/DDBJ databases">
        <title>Genome of a novel bacterium of the phylum Verrucomicrobia, Oleiharenicola sp. KSB-15.</title>
        <authorList>
            <person name="Chung J.-H."/>
            <person name="Ahn J.-H."/>
            <person name="Yoon Y."/>
            <person name="Kim D.-Y."/>
            <person name="An S.-H."/>
            <person name="Park I."/>
            <person name="Yeon J."/>
        </authorList>
    </citation>
    <scope>NUCLEOTIDE SEQUENCE</scope>
    <source>
        <strain evidence="22">KSB-15</strain>
    </source>
</reference>
<dbReference type="Gene3D" id="3.30.565.10">
    <property type="entry name" value="Histidine kinase-like ATPase, C-terminal domain"/>
    <property type="match status" value="1"/>
</dbReference>
<evidence type="ECO:0000256" key="7">
    <source>
        <dbReference type="ARBA" id="ARBA00022741"/>
    </source>
</evidence>
<keyword evidence="11" id="KW-0902">Two-component regulatory system</keyword>
<dbReference type="PRINTS" id="PR00344">
    <property type="entry name" value="BCTRLSENSOR"/>
</dbReference>
<evidence type="ECO:0000259" key="20">
    <source>
        <dbReference type="PROSITE" id="PS50113"/>
    </source>
</evidence>
<dbReference type="Pfam" id="PF02518">
    <property type="entry name" value="HATPase_c"/>
    <property type="match status" value="1"/>
</dbReference>
<dbReference type="InterPro" id="IPR035965">
    <property type="entry name" value="PAS-like_dom_sf"/>
</dbReference>
<dbReference type="NCBIfam" id="TIGR00229">
    <property type="entry name" value="sensory_box"/>
    <property type="match status" value="2"/>
</dbReference>
<evidence type="ECO:0000256" key="11">
    <source>
        <dbReference type="ARBA" id="ARBA00023012"/>
    </source>
</evidence>
<dbReference type="FunFam" id="1.10.287.130:FF:000002">
    <property type="entry name" value="Two-component osmosensing histidine kinase"/>
    <property type="match status" value="1"/>
</dbReference>
<comment type="catalytic activity">
    <reaction evidence="1">
        <text>ATP + protein L-histidine = ADP + protein N-phospho-L-histidine.</text>
        <dbReference type="EC" id="2.7.13.3"/>
    </reaction>
</comment>
<evidence type="ECO:0000256" key="6">
    <source>
        <dbReference type="ARBA" id="ARBA00022692"/>
    </source>
</evidence>
<sequence length="1304" mass="141858">MSFLPTLPRPSWLQRTVAGSAFLLLLLVASALFGFFVPRPALLQWRSTDVPLSMEGTASLLFLGLALFGVSLRLRHAALLAWVPIALSGWALIAGALNANGPLAAAHLLDHDSSNSPLFEVALLWSAVSTVALVGTTAQRWRTLSLALCGSAVVSLGAASLGSAGLGNTTFAAWIGGVAIPPLPATGLLILGVALLSLAACEHHRTRPDSPVPAWLPIPAAAVALSLTVVLWLALRERETVYLSTNTQIAVNNLAAALDAEFDRDARAVERIARNWDFTHDNAPGTLPGDTAADAAAMVHESNGICQSVSWIDVSLKTRAVIPLAGNEEKASLDHSLDPVRRAAANAARKSGAPAISGSLTVSADGPGFAIYAPVIVDNQLLGYIVGEFAYQPLFQRLDRLFDLRTAYRLQAEIAGRLVYGRDLASDVKNGPFAIDAVFNIADRRVRLTLDPKPEQLQRTRRFLPELALLAGIGISLLLALTVHLAGAAYRRQIEAERSNRKLLTENEERRRVEAMLKLSDERLRLALESTQIGIYEYLTSTAVVHFSPSVWTMLGYEPNRLATRLEAWTELIHPDDLDGFVPTMNKRLNRESPLMESEFRVRARDGQWRWIYCRAKAVTVGVQGEALRVIGTLQDISARKEADQALRASQAEARKLSLVASRTDNLVILCSPDGRIEWVNESFSRFTEFALPEVIGTGLATLVAPDTPPAVVRGLRQAIAQGEAFNADVVSHSKSGRRAHLHLELQPVRNDAGEVDNYIAIEFDITARVEMEDQLRRAKSDADTASRAKSEFLASMSHEIRTPMNGVIGMTSLLLETSLTDEQKDFVGTIRSSGEALLTIINDILDFSKIESGKLEIEHLPFDLTSCIEDTFDLFASFAATRNIELGYAIDASVPAYIVGDVTRLRQVLVNLVNNAIKFTLTGAVSIDVRVAAVEHDTGALQVEFAVHDTGIGIPAERLDRLFRPFSQIDSSTTRKYGGTGLGLAICKRLCTLMGGGIRVVSTVGTGSTFTFTIRAERAPVPADTNLPTLPASLHNADILCLEDTEIHRRRIEGLLRRWGARVRSVSTIATALNALEKSPSPLAAIVETSLIETPEAEPLVTRLRQNAIPVLLILPNARDTKPVLGDLRIATTSKPLKTYSLLRTLQALMEGEAPTKVPPPLAAPSERPLADELPLDILLVEDNAVNQKVALHFLERLGYRADAVCNGQEAVHTVQSRPYDLVLMDLQMPEMDGFEATRSIRRLLAPDAQPRIIALTANALHGDRELCISAGMDDYITKPIKLRELSDTIRRQFSNGRGHPPV</sequence>
<dbReference type="SMART" id="SM00091">
    <property type="entry name" value="PAS"/>
    <property type="match status" value="2"/>
</dbReference>
<keyword evidence="12 16" id="KW-0472">Membrane</keyword>
<dbReference type="CDD" id="cd00130">
    <property type="entry name" value="PAS"/>
    <property type="match status" value="2"/>
</dbReference>
<accession>A0A8F9TY82</accession>
<evidence type="ECO:0000256" key="5">
    <source>
        <dbReference type="ARBA" id="ARBA00022679"/>
    </source>
</evidence>
<feature type="domain" description="PAS" evidence="19">
    <location>
        <begin position="653"/>
        <end position="723"/>
    </location>
</feature>
<dbReference type="CDD" id="cd17546">
    <property type="entry name" value="REC_hyHK_CKI1_RcsC-like"/>
    <property type="match status" value="1"/>
</dbReference>
<name>A0A8F9TY82_9BACT</name>
<dbReference type="SMART" id="SM00388">
    <property type="entry name" value="HisKA"/>
    <property type="match status" value="1"/>
</dbReference>
<dbReference type="GO" id="GO:0016020">
    <property type="term" value="C:membrane"/>
    <property type="evidence" value="ECO:0007669"/>
    <property type="project" value="UniProtKB-SubCell"/>
</dbReference>
<evidence type="ECO:0000256" key="12">
    <source>
        <dbReference type="ARBA" id="ARBA00023136"/>
    </source>
</evidence>
<feature type="domain" description="PAC" evidence="20">
    <location>
        <begin position="596"/>
        <end position="649"/>
    </location>
</feature>
<dbReference type="KEGG" id="ole:K0B96_05335"/>
<dbReference type="InterPro" id="IPR013655">
    <property type="entry name" value="PAS_fold_3"/>
</dbReference>
<dbReference type="SUPFAM" id="SSF47384">
    <property type="entry name" value="Homodimeric domain of signal transducing histidine kinase"/>
    <property type="match status" value="1"/>
</dbReference>
<evidence type="ECO:0000259" key="17">
    <source>
        <dbReference type="PROSITE" id="PS50109"/>
    </source>
</evidence>
<gene>
    <name evidence="22" type="ORF">K0B96_05335</name>
</gene>
<dbReference type="GO" id="GO:0000155">
    <property type="term" value="F:phosphorelay sensor kinase activity"/>
    <property type="evidence" value="ECO:0007669"/>
    <property type="project" value="InterPro"/>
</dbReference>
<dbReference type="SMART" id="SM00086">
    <property type="entry name" value="PAC"/>
    <property type="match status" value="2"/>
</dbReference>
<evidence type="ECO:0000256" key="13">
    <source>
        <dbReference type="ARBA" id="ARBA00064003"/>
    </source>
</evidence>
<proteinExistence type="predicted"/>
<keyword evidence="7" id="KW-0547">Nucleotide-binding</keyword>
<dbReference type="PROSITE" id="PS50110">
    <property type="entry name" value="RESPONSE_REGULATORY"/>
    <property type="match status" value="2"/>
</dbReference>
<evidence type="ECO:0000256" key="8">
    <source>
        <dbReference type="ARBA" id="ARBA00022777"/>
    </source>
</evidence>
<dbReference type="Gene3D" id="1.10.287.130">
    <property type="match status" value="1"/>
</dbReference>
<dbReference type="RefSeq" id="WP_220164658.1">
    <property type="nucleotide sequence ID" value="NZ_CP080507.1"/>
</dbReference>
<feature type="transmembrane region" description="Helical" evidence="16">
    <location>
        <begin position="212"/>
        <end position="235"/>
    </location>
</feature>
<dbReference type="InterPro" id="IPR003594">
    <property type="entry name" value="HATPase_dom"/>
</dbReference>
<keyword evidence="23" id="KW-1185">Reference proteome</keyword>
<keyword evidence="8" id="KW-0418">Kinase</keyword>
<dbReference type="InterPro" id="IPR004358">
    <property type="entry name" value="Sig_transdc_His_kin-like_C"/>
</dbReference>
<evidence type="ECO:0000256" key="14">
    <source>
        <dbReference type="ARBA" id="ARBA00068150"/>
    </source>
</evidence>
<dbReference type="EC" id="2.7.13.3" evidence="3"/>
<dbReference type="PROSITE" id="PS50112">
    <property type="entry name" value="PAS"/>
    <property type="match status" value="2"/>
</dbReference>
<evidence type="ECO:0000256" key="9">
    <source>
        <dbReference type="ARBA" id="ARBA00022840"/>
    </source>
</evidence>
<dbReference type="PROSITE" id="PS50109">
    <property type="entry name" value="HIS_KIN"/>
    <property type="match status" value="1"/>
</dbReference>
<keyword evidence="9" id="KW-0067">ATP-binding</keyword>
<dbReference type="EMBL" id="CP080507">
    <property type="protein sequence ID" value="QYM80044.1"/>
    <property type="molecule type" value="Genomic_DNA"/>
</dbReference>
<comment type="subcellular location">
    <subcellularLocation>
        <location evidence="2">Membrane</location>
    </subcellularLocation>
</comment>
<dbReference type="Pfam" id="PF08448">
    <property type="entry name" value="PAS_4"/>
    <property type="match status" value="1"/>
</dbReference>
<feature type="transmembrane region" description="Helical" evidence="16">
    <location>
        <begin position="117"/>
        <end position="134"/>
    </location>
</feature>
<evidence type="ECO:0000313" key="23">
    <source>
        <dbReference type="Proteomes" id="UP000825051"/>
    </source>
</evidence>
<dbReference type="GO" id="GO:0005524">
    <property type="term" value="F:ATP binding"/>
    <property type="evidence" value="ECO:0007669"/>
    <property type="project" value="UniProtKB-KW"/>
</dbReference>
<dbReference type="InterPro" id="IPR005467">
    <property type="entry name" value="His_kinase_dom"/>
</dbReference>
<dbReference type="SUPFAM" id="SSF55874">
    <property type="entry name" value="ATPase domain of HSP90 chaperone/DNA topoisomerase II/histidine kinase"/>
    <property type="match status" value="1"/>
</dbReference>
<dbReference type="InterPro" id="IPR042240">
    <property type="entry name" value="CHASE_sf"/>
</dbReference>
<dbReference type="Gene3D" id="3.30.450.20">
    <property type="entry name" value="PAS domain"/>
    <property type="match status" value="2"/>
</dbReference>
<dbReference type="SMART" id="SM01079">
    <property type="entry name" value="CHASE"/>
    <property type="match status" value="1"/>
</dbReference>
<dbReference type="InterPro" id="IPR011006">
    <property type="entry name" value="CheY-like_superfamily"/>
</dbReference>
<dbReference type="Pfam" id="PF00512">
    <property type="entry name" value="HisKA"/>
    <property type="match status" value="1"/>
</dbReference>
<evidence type="ECO:0000256" key="3">
    <source>
        <dbReference type="ARBA" id="ARBA00012438"/>
    </source>
</evidence>
<evidence type="ECO:0000256" key="4">
    <source>
        <dbReference type="ARBA" id="ARBA00022553"/>
    </source>
</evidence>
<dbReference type="Pfam" id="PF00072">
    <property type="entry name" value="Response_reg"/>
    <property type="match status" value="1"/>
</dbReference>
<dbReference type="InterPro" id="IPR036097">
    <property type="entry name" value="HisK_dim/P_sf"/>
</dbReference>
<dbReference type="InterPro" id="IPR001610">
    <property type="entry name" value="PAC"/>
</dbReference>
<evidence type="ECO:0000259" key="18">
    <source>
        <dbReference type="PROSITE" id="PS50110"/>
    </source>
</evidence>
<evidence type="ECO:0000256" key="1">
    <source>
        <dbReference type="ARBA" id="ARBA00000085"/>
    </source>
</evidence>